<evidence type="ECO:0008006" key="3">
    <source>
        <dbReference type="Google" id="ProtNLM"/>
    </source>
</evidence>
<protein>
    <recommendedName>
        <fullName evidence="3">Secreted protein</fullName>
    </recommendedName>
</protein>
<organism evidence="1 2">
    <name type="scientific">Daphnia magna</name>
    <dbReference type="NCBI Taxonomy" id="35525"/>
    <lineage>
        <taxon>Eukaryota</taxon>
        <taxon>Metazoa</taxon>
        <taxon>Ecdysozoa</taxon>
        <taxon>Arthropoda</taxon>
        <taxon>Crustacea</taxon>
        <taxon>Branchiopoda</taxon>
        <taxon>Diplostraca</taxon>
        <taxon>Cladocera</taxon>
        <taxon>Anomopoda</taxon>
        <taxon>Daphniidae</taxon>
        <taxon>Daphnia</taxon>
    </lineage>
</organism>
<gene>
    <name evidence="1" type="ORF">OUZ56_015756</name>
</gene>
<name>A0ABR0ANN0_9CRUS</name>
<dbReference type="Proteomes" id="UP001234178">
    <property type="component" value="Unassembled WGS sequence"/>
</dbReference>
<accession>A0ABR0ANN0</accession>
<keyword evidence="2" id="KW-1185">Reference proteome</keyword>
<reference evidence="1 2" key="1">
    <citation type="journal article" date="2023" name="Nucleic Acids Res.">
        <title>The hologenome of Daphnia magna reveals possible DNA methylation and microbiome-mediated evolution of the host genome.</title>
        <authorList>
            <person name="Chaturvedi A."/>
            <person name="Li X."/>
            <person name="Dhandapani V."/>
            <person name="Marshall H."/>
            <person name="Kissane S."/>
            <person name="Cuenca-Cambronero M."/>
            <person name="Asole G."/>
            <person name="Calvet F."/>
            <person name="Ruiz-Romero M."/>
            <person name="Marangio P."/>
            <person name="Guigo R."/>
            <person name="Rago D."/>
            <person name="Mirbahai L."/>
            <person name="Eastwood N."/>
            <person name="Colbourne J.K."/>
            <person name="Zhou J."/>
            <person name="Mallon E."/>
            <person name="Orsini L."/>
        </authorList>
    </citation>
    <scope>NUCLEOTIDE SEQUENCE [LARGE SCALE GENOMIC DNA]</scope>
    <source>
        <strain evidence="1">LRV0_1</strain>
    </source>
</reference>
<evidence type="ECO:0000313" key="1">
    <source>
        <dbReference type="EMBL" id="KAK4026730.1"/>
    </source>
</evidence>
<proteinExistence type="predicted"/>
<evidence type="ECO:0000313" key="2">
    <source>
        <dbReference type="Proteomes" id="UP001234178"/>
    </source>
</evidence>
<sequence length="110" mass="12485">MEERGFPITCSLVCQRRQIIRALSFLLLLDSEALINEKIEENELLVQVSRVNGAYGTTLKRSWQVDNKKGQQNTRRPSCHQKTYFVFVRSGLSARSIQSSSLRIGGTGRI</sequence>
<comment type="caution">
    <text evidence="1">The sequence shown here is derived from an EMBL/GenBank/DDBJ whole genome shotgun (WGS) entry which is preliminary data.</text>
</comment>
<dbReference type="EMBL" id="JAOYFB010000038">
    <property type="protein sequence ID" value="KAK4026730.1"/>
    <property type="molecule type" value="Genomic_DNA"/>
</dbReference>